<dbReference type="EMBL" id="ML208341">
    <property type="protein sequence ID" value="TFK68927.1"/>
    <property type="molecule type" value="Genomic_DNA"/>
</dbReference>
<reference evidence="1 2" key="1">
    <citation type="journal article" date="2019" name="Nat. Ecol. Evol.">
        <title>Megaphylogeny resolves global patterns of mushroom evolution.</title>
        <authorList>
            <person name="Varga T."/>
            <person name="Krizsan K."/>
            <person name="Foldi C."/>
            <person name="Dima B."/>
            <person name="Sanchez-Garcia M."/>
            <person name="Sanchez-Ramirez S."/>
            <person name="Szollosi G.J."/>
            <person name="Szarkandi J.G."/>
            <person name="Papp V."/>
            <person name="Albert L."/>
            <person name="Andreopoulos W."/>
            <person name="Angelini C."/>
            <person name="Antonin V."/>
            <person name="Barry K.W."/>
            <person name="Bougher N.L."/>
            <person name="Buchanan P."/>
            <person name="Buyck B."/>
            <person name="Bense V."/>
            <person name="Catcheside P."/>
            <person name="Chovatia M."/>
            <person name="Cooper J."/>
            <person name="Damon W."/>
            <person name="Desjardin D."/>
            <person name="Finy P."/>
            <person name="Geml J."/>
            <person name="Haridas S."/>
            <person name="Hughes K."/>
            <person name="Justo A."/>
            <person name="Karasinski D."/>
            <person name="Kautmanova I."/>
            <person name="Kiss B."/>
            <person name="Kocsube S."/>
            <person name="Kotiranta H."/>
            <person name="LaButti K.M."/>
            <person name="Lechner B.E."/>
            <person name="Liimatainen K."/>
            <person name="Lipzen A."/>
            <person name="Lukacs Z."/>
            <person name="Mihaltcheva S."/>
            <person name="Morgado L.N."/>
            <person name="Niskanen T."/>
            <person name="Noordeloos M.E."/>
            <person name="Ohm R.A."/>
            <person name="Ortiz-Santana B."/>
            <person name="Ovrebo C."/>
            <person name="Racz N."/>
            <person name="Riley R."/>
            <person name="Savchenko A."/>
            <person name="Shiryaev A."/>
            <person name="Soop K."/>
            <person name="Spirin V."/>
            <person name="Szebenyi C."/>
            <person name="Tomsovsky M."/>
            <person name="Tulloss R.E."/>
            <person name="Uehling J."/>
            <person name="Grigoriev I.V."/>
            <person name="Vagvolgyi C."/>
            <person name="Papp T."/>
            <person name="Martin F.M."/>
            <person name="Miettinen O."/>
            <person name="Hibbett D.S."/>
            <person name="Nagy L.G."/>
        </authorList>
    </citation>
    <scope>NUCLEOTIDE SEQUENCE [LARGE SCALE GENOMIC DNA]</scope>
    <source>
        <strain evidence="1 2">NL-1719</strain>
    </source>
</reference>
<keyword evidence="2" id="KW-1185">Reference proteome</keyword>
<sequence>MAEKYSPGVLSGPQEFKPGTIYADRDAVCNSGVHNHHQSGVYAKDGMAESVLLSGAYLDDEDKGDTIIYAGTGGQDKRGNAIDDQKHEAANVALIASYEDKRYIRVIRSEKCRSRYAPRKGYRYDGLYMVTDYEYRKGISGYMRFFFTLKKVNANSTKLEQGHDRHSEDDFQNQDDHWIGTQGHFQTQDY</sequence>
<evidence type="ECO:0000313" key="2">
    <source>
        <dbReference type="Proteomes" id="UP000308600"/>
    </source>
</evidence>
<name>A0ACD3ATQ6_9AGAR</name>
<proteinExistence type="predicted"/>
<accession>A0ACD3ATQ6</accession>
<dbReference type="Proteomes" id="UP000308600">
    <property type="component" value="Unassembled WGS sequence"/>
</dbReference>
<protein>
    <submittedName>
        <fullName evidence="1">SRA-YDG</fullName>
    </submittedName>
</protein>
<organism evidence="1 2">
    <name type="scientific">Pluteus cervinus</name>
    <dbReference type="NCBI Taxonomy" id="181527"/>
    <lineage>
        <taxon>Eukaryota</taxon>
        <taxon>Fungi</taxon>
        <taxon>Dikarya</taxon>
        <taxon>Basidiomycota</taxon>
        <taxon>Agaricomycotina</taxon>
        <taxon>Agaricomycetes</taxon>
        <taxon>Agaricomycetidae</taxon>
        <taxon>Agaricales</taxon>
        <taxon>Pluteineae</taxon>
        <taxon>Pluteaceae</taxon>
        <taxon>Pluteus</taxon>
    </lineage>
</organism>
<gene>
    <name evidence="1" type="ORF">BDN72DRAFT_858071</name>
</gene>
<evidence type="ECO:0000313" key="1">
    <source>
        <dbReference type="EMBL" id="TFK68927.1"/>
    </source>
</evidence>